<evidence type="ECO:0000256" key="7">
    <source>
        <dbReference type="ARBA" id="ARBA00023027"/>
    </source>
</evidence>
<accession>A0A835QH76</accession>
<keyword evidence="7" id="KW-0520">NAD</keyword>
<dbReference type="AlphaFoldDB" id="A0A835QH76"/>
<keyword evidence="3" id="KW-0285">Flavoprotein</keyword>
<proteinExistence type="inferred from homology"/>
<gene>
    <name evidence="10" type="ORF">HPP92_017035</name>
</gene>
<comment type="subcellular location">
    <subcellularLocation>
        <location evidence="1">Mitochondrion inner membrane</location>
        <topology evidence="1">Peripheral membrane protein</topology>
        <orientation evidence="1">Intermembrane side</orientation>
    </subcellularLocation>
</comment>
<name>A0A835QH76_VANPL</name>
<dbReference type="SUPFAM" id="SSF51905">
    <property type="entry name" value="FAD/NAD(P)-binding domain"/>
    <property type="match status" value="1"/>
</dbReference>
<organism evidence="10 11">
    <name type="scientific">Vanilla planifolia</name>
    <name type="common">Vanilla</name>
    <dbReference type="NCBI Taxonomy" id="51239"/>
    <lineage>
        <taxon>Eukaryota</taxon>
        <taxon>Viridiplantae</taxon>
        <taxon>Streptophyta</taxon>
        <taxon>Embryophyta</taxon>
        <taxon>Tracheophyta</taxon>
        <taxon>Spermatophyta</taxon>
        <taxon>Magnoliopsida</taxon>
        <taxon>Liliopsida</taxon>
        <taxon>Asparagales</taxon>
        <taxon>Orchidaceae</taxon>
        <taxon>Vanilloideae</taxon>
        <taxon>Vanilleae</taxon>
        <taxon>Vanilla</taxon>
    </lineage>
</organism>
<dbReference type="GO" id="GO:0005743">
    <property type="term" value="C:mitochondrial inner membrane"/>
    <property type="evidence" value="ECO:0007669"/>
    <property type="project" value="UniProtKB-SubCell"/>
</dbReference>
<dbReference type="InterPro" id="IPR011992">
    <property type="entry name" value="EF-hand-dom_pair"/>
</dbReference>
<dbReference type="Proteomes" id="UP000639772">
    <property type="component" value="Unassembled WGS sequence"/>
</dbReference>
<dbReference type="InterPro" id="IPR036188">
    <property type="entry name" value="FAD/NAD-bd_sf"/>
</dbReference>
<dbReference type="InterPro" id="IPR045024">
    <property type="entry name" value="NDH-2"/>
</dbReference>
<evidence type="ECO:0000256" key="5">
    <source>
        <dbReference type="ARBA" id="ARBA00022827"/>
    </source>
</evidence>
<reference evidence="10 11" key="1">
    <citation type="journal article" date="2020" name="Nat. Food">
        <title>A phased Vanilla planifolia genome enables genetic improvement of flavour and production.</title>
        <authorList>
            <person name="Hasing T."/>
            <person name="Tang H."/>
            <person name="Brym M."/>
            <person name="Khazi F."/>
            <person name="Huang T."/>
            <person name="Chambers A.H."/>
        </authorList>
    </citation>
    <scope>NUCLEOTIDE SEQUENCE [LARGE SCALE GENOMIC DNA]</scope>
    <source>
        <tissue evidence="10">Leaf</tissue>
    </source>
</reference>
<dbReference type="SUPFAM" id="SSF47473">
    <property type="entry name" value="EF-hand"/>
    <property type="match status" value="1"/>
</dbReference>
<evidence type="ECO:0000256" key="3">
    <source>
        <dbReference type="ARBA" id="ARBA00022630"/>
    </source>
</evidence>
<evidence type="ECO:0000256" key="8">
    <source>
        <dbReference type="ARBA" id="ARBA00049010"/>
    </source>
</evidence>
<keyword evidence="4" id="KW-0999">Mitochondrion inner membrane</keyword>
<evidence type="ECO:0000313" key="10">
    <source>
        <dbReference type="EMBL" id="KAG0472489.1"/>
    </source>
</evidence>
<evidence type="ECO:0000256" key="2">
    <source>
        <dbReference type="ARBA" id="ARBA00005272"/>
    </source>
</evidence>
<dbReference type="Pfam" id="PF07992">
    <property type="entry name" value="Pyr_redox_2"/>
    <property type="match status" value="1"/>
</dbReference>
<dbReference type="OrthoDB" id="3244603at2759"/>
<dbReference type="GO" id="GO:0003954">
    <property type="term" value="F:NADH dehydrogenase activity"/>
    <property type="evidence" value="ECO:0007669"/>
    <property type="project" value="InterPro"/>
</dbReference>
<evidence type="ECO:0000256" key="4">
    <source>
        <dbReference type="ARBA" id="ARBA00022792"/>
    </source>
</evidence>
<keyword evidence="6" id="KW-0560">Oxidoreductase</keyword>
<dbReference type="EMBL" id="JADCNM010000008">
    <property type="protein sequence ID" value="KAG0472489.1"/>
    <property type="molecule type" value="Genomic_DNA"/>
</dbReference>
<dbReference type="Gene3D" id="3.50.50.100">
    <property type="match status" value="3"/>
</dbReference>
<evidence type="ECO:0000259" key="9">
    <source>
        <dbReference type="PROSITE" id="PS50222"/>
    </source>
</evidence>
<keyword evidence="4" id="KW-0496">Mitochondrion</keyword>
<keyword evidence="4" id="KW-0472">Membrane</keyword>
<feature type="domain" description="EF-hand" evidence="9">
    <location>
        <begin position="209"/>
        <end position="244"/>
    </location>
</feature>
<sequence>MVFQKPGPARFCEAECYRIDPASKKVLCRSSIGTNLDGNGEFELDYDYLVIALGARPNTFNTPGVPEHCHFLKEIEDAQRIRRSVMACFEKASLPNLSEEERKKNLHFVVIVGGPAGVEFAAELHDFIREDLSKLYPNVRYLVKISLIEAGQHLLSMFDKRITQFAEEKFQRDGIDVNRRVLATDEWLRVLGCDNVYALGDCATITQRKVMEDISEIFKVVDRENSGTLTVKEIKYVLDDIIERYPQVALYLKTKQLKDFLDLLVESEGDAAKEFIEIDIGRFKKALAQVDSQVKILPATAQVAAQEGQYLAKCFNRMKICEENPEGPLRIRGTGRHRFKPFRYRHLGQFAPLGGEQTAAQLPGDWISLGHSSQWLWYSVYASMTMNLPTS</sequence>
<dbReference type="InterPro" id="IPR023753">
    <property type="entry name" value="FAD/NAD-binding_dom"/>
</dbReference>
<dbReference type="GO" id="GO:0005509">
    <property type="term" value="F:calcium ion binding"/>
    <property type="evidence" value="ECO:0007669"/>
    <property type="project" value="InterPro"/>
</dbReference>
<evidence type="ECO:0000256" key="1">
    <source>
        <dbReference type="ARBA" id="ARBA00004137"/>
    </source>
</evidence>
<keyword evidence="5" id="KW-0274">FAD</keyword>
<dbReference type="InterPro" id="IPR002048">
    <property type="entry name" value="EF_hand_dom"/>
</dbReference>
<comment type="catalytic activity">
    <reaction evidence="8">
        <text>a ubiquinone + NADH + H(+) = a ubiquinol + NAD(+)</text>
        <dbReference type="Rhea" id="RHEA:23152"/>
        <dbReference type="Rhea" id="RHEA-COMP:9565"/>
        <dbReference type="Rhea" id="RHEA-COMP:9566"/>
        <dbReference type="ChEBI" id="CHEBI:15378"/>
        <dbReference type="ChEBI" id="CHEBI:16389"/>
        <dbReference type="ChEBI" id="CHEBI:17976"/>
        <dbReference type="ChEBI" id="CHEBI:57540"/>
        <dbReference type="ChEBI" id="CHEBI:57945"/>
    </reaction>
</comment>
<dbReference type="PANTHER" id="PTHR43706">
    <property type="entry name" value="NADH DEHYDROGENASE"/>
    <property type="match status" value="1"/>
</dbReference>
<protein>
    <recommendedName>
        <fullName evidence="9">EF-hand domain-containing protein</fullName>
    </recommendedName>
</protein>
<comment type="caution">
    <text evidence="10">The sequence shown here is derived from an EMBL/GenBank/DDBJ whole genome shotgun (WGS) entry which is preliminary data.</text>
</comment>
<evidence type="ECO:0000256" key="6">
    <source>
        <dbReference type="ARBA" id="ARBA00023002"/>
    </source>
</evidence>
<dbReference type="PROSITE" id="PS50222">
    <property type="entry name" value="EF_HAND_2"/>
    <property type="match status" value="1"/>
</dbReference>
<comment type="similarity">
    <text evidence="2">Belongs to the NADH dehydrogenase family.</text>
</comment>
<evidence type="ECO:0000313" key="11">
    <source>
        <dbReference type="Proteomes" id="UP000639772"/>
    </source>
</evidence>
<dbReference type="PANTHER" id="PTHR43706:SF23">
    <property type="entry name" value="NADH:UBIQUINONE REDUCTASE (NON-ELECTROGENIC)"/>
    <property type="match status" value="1"/>
</dbReference>